<dbReference type="SMART" id="SM00487">
    <property type="entry name" value="DEXDc"/>
    <property type="match status" value="1"/>
</dbReference>
<organism evidence="11 12">
    <name type="scientific">Phlebiopsis gigantea (strain 11061_1 CR5-6)</name>
    <name type="common">White-rot fungus</name>
    <name type="synonym">Peniophora gigantea</name>
    <dbReference type="NCBI Taxonomy" id="745531"/>
    <lineage>
        <taxon>Eukaryota</taxon>
        <taxon>Fungi</taxon>
        <taxon>Dikarya</taxon>
        <taxon>Basidiomycota</taxon>
        <taxon>Agaricomycotina</taxon>
        <taxon>Agaricomycetes</taxon>
        <taxon>Polyporales</taxon>
        <taxon>Phanerochaetaceae</taxon>
        <taxon>Phlebiopsis</taxon>
    </lineage>
</organism>
<dbReference type="PANTHER" id="PTHR13710">
    <property type="entry name" value="DNA HELICASE RECQ FAMILY MEMBER"/>
    <property type="match status" value="1"/>
</dbReference>
<dbReference type="Pfam" id="PF00270">
    <property type="entry name" value="DEAD"/>
    <property type="match status" value="1"/>
</dbReference>
<dbReference type="PANTHER" id="PTHR13710:SF105">
    <property type="entry name" value="ATP-DEPENDENT DNA HELICASE Q1"/>
    <property type="match status" value="1"/>
</dbReference>
<evidence type="ECO:0000256" key="1">
    <source>
        <dbReference type="ARBA" id="ARBA00005446"/>
    </source>
</evidence>
<dbReference type="EMBL" id="KN840658">
    <property type="protein sequence ID" value="KIP02702.1"/>
    <property type="molecule type" value="Genomic_DNA"/>
</dbReference>
<dbReference type="PROSITE" id="PS51192">
    <property type="entry name" value="HELICASE_ATP_BIND_1"/>
    <property type="match status" value="1"/>
</dbReference>
<evidence type="ECO:0000256" key="3">
    <source>
        <dbReference type="ARBA" id="ARBA00022840"/>
    </source>
</evidence>
<dbReference type="GO" id="GO:0009378">
    <property type="term" value="F:four-way junction helicase activity"/>
    <property type="evidence" value="ECO:0007669"/>
    <property type="project" value="TreeGrafter"/>
</dbReference>
<evidence type="ECO:0000256" key="7">
    <source>
        <dbReference type="ARBA" id="ARBA00034808"/>
    </source>
</evidence>
<reference evidence="11 12" key="1">
    <citation type="journal article" date="2014" name="PLoS Genet.">
        <title>Analysis of the Phlebiopsis gigantea genome, transcriptome and secretome provides insight into its pioneer colonization strategies of wood.</title>
        <authorList>
            <person name="Hori C."/>
            <person name="Ishida T."/>
            <person name="Igarashi K."/>
            <person name="Samejima M."/>
            <person name="Suzuki H."/>
            <person name="Master E."/>
            <person name="Ferreira P."/>
            <person name="Ruiz-Duenas F.J."/>
            <person name="Held B."/>
            <person name="Canessa P."/>
            <person name="Larrondo L.F."/>
            <person name="Schmoll M."/>
            <person name="Druzhinina I.S."/>
            <person name="Kubicek C.P."/>
            <person name="Gaskell J.A."/>
            <person name="Kersten P."/>
            <person name="St John F."/>
            <person name="Glasner J."/>
            <person name="Sabat G."/>
            <person name="Splinter BonDurant S."/>
            <person name="Syed K."/>
            <person name="Yadav J."/>
            <person name="Mgbeahuruike A.C."/>
            <person name="Kovalchuk A."/>
            <person name="Asiegbu F.O."/>
            <person name="Lackner G."/>
            <person name="Hoffmeister D."/>
            <person name="Rencoret J."/>
            <person name="Gutierrez A."/>
            <person name="Sun H."/>
            <person name="Lindquist E."/>
            <person name="Barry K."/>
            <person name="Riley R."/>
            <person name="Grigoriev I.V."/>
            <person name="Henrissat B."/>
            <person name="Kues U."/>
            <person name="Berka R.M."/>
            <person name="Martinez A.T."/>
            <person name="Covert S.F."/>
            <person name="Blanchette R.A."/>
            <person name="Cullen D."/>
        </authorList>
    </citation>
    <scope>NUCLEOTIDE SEQUENCE [LARGE SCALE GENOMIC DNA]</scope>
    <source>
        <strain evidence="11 12">11061_1 CR5-6</strain>
    </source>
</reference>
<dbReference type="GO" id="GO:0005524">
    <property type="term" value="F:ATP binding"/>
    <property type="evidence" value="ECO:0007669"/>
    <property type="project" value="UniProtKB-KW"/>
</dbReference>
<keyword evidence="4" id="KW-0238">DNA-binding</keyword>
<dbReference type="SMART" id="SM00490">
    <property type="entry name" value="HELICc"/>
    <property type="match status" value="1"/>
</dbReference>
<feature type="region of interest" description="Disordered" evidence="8">
    <location>
        <begin position="363"/>
        <end position="414"/>
    </location>
</feature>
<evidence type="ECO:0000259" key="9">
    <source>
        <dbReference type="PROSITE" id="PS51192"/>
    </source>
</evidence>
<dbReference type="HOGENOM" id="CLU_001103_19_0_1"/>
<keyword evidence="12" id="KW-1185">Reference proteome</keyword>
<dbReference type="GO" id="GO:0005694">
    <property type="term" value="C:chromosome"/>
    <property type="evidence" value="ECO:0007669"/>
    <property type="project" value="TreeGrafter"/>
</dbReference>
<feature type="domain" description="Helicase ATP-binding" evidence="9">
    <location>
        <begin position="23"/>
        <end position="194"/>
    </location>
</feature>
<dbReference type="InterPro" id="IPR011545">
    <property type="entry name" value="DEAD/DEAH_box_helicase_dom"/>
</dbReference>
<feature type="compositionally biased region" description="Basic and acidic residues" evidence="8">
    <location>
        <begin position="363"/>
        <end position="394"/>
    </location>
</feature>
<dbReference type="EC" id="5.6.2.4" evidence="7"/>
<evidence type="ECO:0000256" key="4">
    <source>
        <dbReference type="ARBA" id="ARBA00023125"/>
    </source>
</evidence>
<name>A0A0C3S0V5_PHLG1</name>
<evidence type="ECO:0000259" key="10">
    <source>
        <dbReference type="PROSITE" id="PS51194"/>
    </source>
</evidence>
<accession>A0A0C3S0V5</accession>
<dbReference type="PROSITE" id="PS51194">
    <property type="entry name" value="HELICASE_CTER"/>
    <property type="match status" value="1"/>
</dbReference>
<dbReference type="GO" id="GO:0043138">
    <property type="term" value="F:3'-5' DNA helicase activity"/>
    <property type="evidence" value="ECO:0007669"/>
    <property type="project" value="UniProtKB-EC"/>
</dbReference>
<dbReference type="OrthoDB" id="10261556at2759"/>
<feature type="non-terminal residue" evidence="11">
    <location>
        <position position="1"/>
    </location>
</feature>
<evidence type="ECO:0000313" key="12">
    <source>
        <dbReference type="Proteomes" id="UP000053257"/>
    </source>
</evidence>
<dbReference type="GO" id="GO:0000724">
    <property type="term" value="P:double-strand break repair via homologous recombination"/>
    <property type="evidence" value="ECO:0007669"/>
    <property type="project" value="TreeGrafter"/>
</dbReference>
<dbReference type="InterPro" id="IPR027417">
    <property type="entry name" value="P-loop_NTPase"/>
</dbReference>
<evidence type="ECO:0000256" key="2">
    <source>
        <dbReference type="ARBA" id="ARBA00022741"/>
    </source>
</evidence>
<dbReference type="GO" id="GO:0003677">
    <property type="term" value="F:DNA binding"/>
    <property type="evidence" value="ECO:0007669"/>
    <property type="project" value="UniProtKB-KW"/>
</dbReference>
<comment type="catalytic activity">
    <reaction evidence="6">
        <text>Couples ATP hydrolysis with the unwinding of duplex DNA by translocating in the 3'-5' direction.</text>
        <dbReference type="EC" id="5.6.2.4"/>
    </reaction>
</comment>
<evidence type="ECO:0000256" key="8">
    <source>
        <dbReference type="SAM" id="MobiDB-lite"/>
    </source>
</evidence>
<dbReference type="SUPFAM" id="SSF52540">
    <property type="entry name" value="P-loop containing nucleoside triphosphate hydrolases"/>
    <property type="match status" value="1"/>
</dbReference>
<evidence type="ECO:0000256" key="5">
    <source>
        <dbReference type="ARBA" id="ARBA00023235"/>
    </source>
</evidence>
<dbReference type="Proteomes" id="UP000053257">
    <property type="component" value="Unassembled WGS sequence"/>
</dbReference>
<proteinExistence type="inferred from homology"/>
<evidence type="ECO:0000256" key="6">
    <source>
        <dbReference type="ARBA" id="ARBA00034617"/>
    </source>
</evidence>
<dbReference type="InterPro" id="IPR014001">
    <property type="entry name" value="Helicase_ATP-bd"/>
</dbReference>
<keyword evidence="2" id="KW-0547">Nucleotide-binding</keyword>
<dbReference type="STRING" id="745531.A0A0C3S0V5"/>
<dbReference type="GO" id="GO:0005737">
    <property type="term" value="C:cytoplasm"/>
    <property type="evidence" value="ECO:0007669"/>
    <property type="project" value="TreeGrafter"/>
</dbReference>
<dbReference type="Gene3D" id="3.40.50.300">
    <property type="entry name" value="P-loop containing nucleotide triphosphate hydrolases"/>
    <property type="match status" value="2"/>
</dbReference>
<evidence type="ECO:0000313" key="11">
    <source>
        <dbReference type="EMBL" id="KIP02702.1"/>
    </source>
</evidence>
<dbReference type="AlphaFoldDB" id="A0A0C3S0V5"/>
<protein>
    <recommendedName>
        <fullName evidence="7">DNA 3'-5' helicase</fullName>
        <ecNumber evidence="7">5.6.2.4</ecNumber>
    </recommendedName>
</protein>
<dbReference type="Pfam" id="PF00271">
    <property type="entry name" value="Helicase_C"/>
    <property type="match status" value="1"/>
</dbReference>
<feature type="domain" description="Helicase C-terminal" evidence="10">
    <location>
        <begin position="231"/>
        <end position="377"/>
    </location>
</feature>
<keyword evidence="5" id="KW-0413">Isomerase</keyword>
<sequence length="513" mass="58909">EDIRARAEEHFGRRPCHWQCKVCWLILERHDVVCIAPTGVGKTLTFWLPLLFKPDGVVVVITPLNILGSQNRVQLEALGITAISLDARTATKENIEAAREGRYQVIVVNPEIAFGYKSPFEEVWKDEKFAKSLTVVVFDEAHCVSSWGDWRPHYKYADRLRTLLPSIPFLLLSATLPRHVRNDVLDILQVKPSQAHEVRLSNDRPNVYLSVRRIEHALTSYKDLDFLIPRDWKPGVKIPKFVIFFDSIADAIDAADYLRTRLPPEHRDKLVWFNSNNTAEYRELTTDELRDGMVFGLTCTDAFGMGVDLSDIEIIIQWKCTCDMDTLWQRFGRAARDAKREAIAILFVEAKYFDEDREKATERARKEEKRRANRAAQKEIGKRKAGDQEQERVTKRSRRTGTTKGDGGSDTDLEVDGERLSLFEKLRVEYLQKMPKAQADKVKKTSSDGIGPELDNMVNARGRGIGCYRAPITAFYENDRLEGPSRFVKCHSHAHPISDRKQRCPQMRRLHAM</sequence>
<comment type="similarity">
    <text evidence="1">Belongs to the helicase family. RecQ subfamily.</text>
</comment>
<dbReference type="InterPro" id="IPR001650">
    <property type="entry name" value="Helicase_C-like"/>
</dbReference>
<keyword evidence="3" id="KW-0067">ATP-binding</keyword>
<gene>
    <name evidence="11" type="ORF">PHLGIDRAFT_78720</name>
</gene>